<evidence type="ECO:0000256" key="3">
    <source>
        <dbReference type="PROSITE-ProRule" id="PRU00169"/>
    </source>
</evidence>
<evidence type="ECO:0000256" key="4">
    <source>
        <dbReference type="SAM" id="Coils"/>
    </source>
</evidence>
<feature type="domain" description="Response regulatory" evidence="6">
    <location>
        <begin position="534"/>
        <end position="647"/>
    </location>
</feature>
<dbReference type="Pfam" id="PF12860">
    <property type="entry name" value="PAS_7"/>
    <property type="match status" value="1"/>
</dbReference>
<evidence type="ECO:0000259" key="5">
    <source>
        <dbReference type="PROSITE" id="PS50109"/>
    </source>
</evidence>
<dbReference type="InterPro" id="IPR000014">
    <property type="entry name" value="PAS"/>
</dbReference>
<evidence type="ECO:0000256" key="2">
    <source>
        <dbReference type="ARBA" id="ARBA00012438"/>
    </source>
</evidence>
<dbReference type="SMART" id="SM00448">
    <property type="entry name" value="REC"/>
    <property type="match status" value="1"/>
</dbReference>
<dbReference type="CDD" id="cd00156">
    <property type="entry name" value="REC"/>
    <property type="match status" value="1"/>
</dbReference>
<dbReference type="PROSITE" id="PS50110">
    <property type="entry name" value="RESPONSE_REGULATORY"/>
    <property type="match status" value="1"/>
</dbReference>
<dbReference type="InterPro" id="IPR035965">
    <property type="entry name" value="PAS-like_dom_sf"/>
</dbReference>
<dbReference type="RefSeq" id="WP_259553414.1">
    <property type="nucleotide sequence ID" value="NZ_BAABHW010000006.1"/>
</dbReference>
<dbReference type="Gene3D" id="3.40.50.2300">
    <property type="match status" value="1"/>
</dbReference>
<dbReference type="SUPFAM" id="SSF55874">
    <property type="entry name" value="ATPase domain of HSP90 chaperone/DNA topoisomerase II/histidine kinase"/>
    <property type="match status" value="1"/>
</dbReference>
<feature type="coiled-coil region" evidence="4">
    <location>
        <begin position="144"/>
        <end position="192"/>
    </location>
</feature>
<keyword evidence="3" id="KW-0597">Phosphoprotein</keyword>
<evidence type="ECO:0000259" key="7">
    <source>
        <dbReference type="PROSITE" id="PS50112"/>
    </source>
</evidence>
<dbReference type="SUPFAM" id="SSF55785">
    <property type="entry name" value="PYP-like sensor domain (PAS domain)"/>
    <property type="match status" value="1"/>
</dbReference>
<feature type="domain" description="Histidine kinase" evidence="5">
    <location>
        <begin position="317"/>
        <end position="525"/>
    </location>
</feature>
<dbReference type="InterPro" id="IPR011006">
    <property type="entry name" value="CheY-like_superfamily"/>
</dbReference>
<comment type="catalytic activity">
    <reaction evidence="1">
        <text>ATP + protein L-histidine = ADP + protein N-phospho-L-histidine.</text>
        <dbReference type="EC" id="2.7.13.3"/>
    </reaction>
</comment>
<dbReference type="Pfam" id="PF08448">
    <property type="entry name" value="PAS_4"/>
    <property type="match status" value="1"/>
</dbReference>
<accession>A0ABP9LP81</accession>
<dbReference type="SUPFAM" id="SSF52172">
    <property type="entry name" value="CheY-like"/>
    <property type="match status" value="1"/>
</dbReference>
<dbReference type="Gene3D" id="3.30.450.20">
    <property type="entry name" value="PAS domain"/>
    <property type="match status" value="2"/>
</dbReference>
<dbReference type="PROSITE" id="PS50109">
    <property type="entry name" value="HIS_KIN"/>
    <property type="match status" value="1"/>
</dbReference>
<gene>
    <name evidence="8" type="ORF">GCM10023209_32680</name>
</gene>
<dbReference type="InterPro" id="IPR036890">
    <property type="entry name" value="HATPase_C_sf"/>
</dbReference>
<dbReference type="InterPro" id="IPR001789">
    <property type="entry name" value="Sig_transdc_resp-reg_receiver"/>
</dbReference>
<dbReference type="InterPro" id="IPR013656">
    <property type="entry name" value="PAS_4"/>
</dbReference>
<proteinExistence type="predicted"/>
<dbReference type="PANTHER" id="PTHR43065:SF42">
    <property type="entry name" value="TWO-COMPONENT SENSOR PPRA"/>
    <property type="match status" value="1"/>
</dbReference>
<evidence type="ECO:0000313" key="8">
    <source>
        <dbReference type="EMBL" id="GAA5079908.1"/>
    </source>
</evidence>
<keyword evidence="9" id="KW-1185">Reference proteome</keyword>
<dbReference type="Pfam" id="PF02518">
    <property type="entry name" value="HATPase_c"/>
    <property type="match status" value="1"/>
</dbReference>
<dbReference type="SMART" id="SM00387">
    <property type="entry name" value="HATPase_c"/>
    <property type="match status" value="1"/>
</dbReference>
<keyword evidence="4" id="KW-0175">Coiled coil</keyword>
<protein>
    <recommendedName>
        <fullName evidence="2">histidine kinase</fullName>
        <ecNumber evidence="2">2.7.13.3</ecNumber>
    </recommendedName>
</protein>
<dbReference type="InterPro" id="IPR003594">
    <property type="entry name" value="HATPase_dom"/>
</dbReference>
<comment type="caution">
    <text evidence="8">The sequence shown here is derived from an EMBL/GenBank/DDBJ whole genome shotgun (WGS) entry which is preliminary data.</text>
</comment>
<dbReference type="Pfam" id="PF00072">
    <property type="entry name" value="Response_reg"/>
    <property type="match status" value="1"/>
</dbReference>
<feature type="modified residue" description="4-aspartylphosphate" evidence="3">
    <location>
        <position position="583"/>
    </location>
</feature>
<evidence type="ECO:0000313" key="9">
    <source>
        <dbReference type="Proteomes" id="UP001499910"/>
    </source>
</evidence>
<evidence type="ECO:0000256" key="1">
    <source>
        <dbReference type="ARBA" id="ARBA00000085"/>
    </source>
</evidence>
<sequence length="649" mass="70565">MGEREDDIMAKSALTDHLTLAGLNLIQQALTIYDADLRLAVSNRPFQAMFGLPERLVTAGAHFEETVRWLAENGEYGEVDDVDAFVHDRVKAARAFVPHYMERQRANGRTISVEGSPLPEGGWVTVYTDITATKRQETLLRARSEELSDQVLSHSEELARTNRRLEATIAQLEEAKRQLTEMEARIRVTTEMAPAHIARLDSDGVYTYTNRRLSSVMPGKRSDVVGMRFDEVFDPVTAGKLKGPVAAALRGEASVLEYDDEGSGRRIRTAFTPDRMDPDGPITGVYLLSTDMTEEAQARAALAQTHKRELAAQLTSGLAHDFANLLTIILGLQGRLERMPLPLGAHDLTEATKMAARRGGTLLDKIARITGPHEMRTAPVVLRDFLDGFAQLGRAALPEGVTLSIENTVEHPALMLDAGGLQDSLLNLVLNARDAIGGQDGRIDIRLANLRDTWLEIRVSDTGPGFSDHALANALNPFFTTKGDEGSGLGLTMVYDLTKLAGGKLDLSNAPDGGGVVTLRLPLKAAEAEARPLLILVVDDIAELRAGIRETLTQLGHQVIEAASGEEALALAEIPGIDWVISDLRLGEMDGVELLSRLAARHPQLRLALLTSLPENDPRRVEGAARWPVLSKPIEPTRLAAVLNAEVAA</sequence>
<dbReference type="InterPro" id="IPR005467">
    <property type="entry name" value="His_kinase_dom"/>
</dbReference>
<organism evidence="8 9">
    <name type="scientific">[Roseibacterium] beibuensis</name>
    <dbReference type="NCBI Taxonomy" id="1193142"/>
    <lineage>
        <taxon>Bacteria</taxon>
        <taxon>Pseudomonadati</taxon>
        <taxon>Pseudomonadota</taxon>
        <taxon>Alphaproteobacteria</taxon>
        <taxon>Rhodobacterales</taxon>
        <taxon>Roseobacteraceae</taxon>
        <taxon>Roseicyclus</taxon>
    </lineage>
</organism>
<name>A0ABP9LP81_9RHOB</name>
<dbReference type="EC" id="2.7.13.3" evidence="2"/>
<dbReference type="Proteomes" id="UP001499910">
    <property type="component" value="Unassembled WGS sequence"/>
</dbReference>
<feature type="domain" description="PAS" evidence="7">
    <location>
        <begin position="182"/>
        <end position="252"/>
    </location>
</feature>
<dbReference type="EMBL" id="BAABHW010000006">
    <property type="protein sequence ID" value="GAA5079908.1"/>
    <property type="molecule type" value="Genomic_DNA"/>
</dbReference>
<dbReference type="Gene3D" id="3.30.565.10">
    <property type="entry name" value="Histidine kinase-like ATPase, C-terminal domain"/>
    <property type="match status" value="1"/>
</dbReference>
<evidence type="ECO:0000259" key="6">
    <source>
        <dbReference type="PROSITE" id="PS50110"/>
    </source>
</evidence>
<reference evidence="9" key="1">
    <citation type="journal article" date="2019" name="Int. J. Syst. Evol. Microbiol.">
        <title>The Global Catalogue of Microorganisms (GCM) 10K type strain sequencing project: providing services to taxonomists for standard genome sequencing and annotation.</title>
        <authorList>
            <consortium name="The Broad Institute Genomics Platform"/>
            <consortium name="The Broad Institute Genome Sequencing Center for Infectious Disease"/>
            <person name="Wu L."/>
            <person name="Ma J."/>
        </authorList>
    </citation>
    <scope>NUCLEOTIDE SEQUENCE [LARGE SCALE GENOMIC DNA]</scope>
    <source>
        <strain evidence="9">JCM 18015</strain>
    </source>
</reference>
<dbReference type="PRINTS" id="PR00344">
    <property type="entry name" value="BCTRLSENSOR"/>
</dbReference>
<dbReference type="PANTHER" id="PTHR43065">
    <property type="entry name" value="SENSOR HISTIDINE KINASE"/>
    <property type="match status" value="1"/>
</dbReference>
<dbReference type="InterPro" id="IPR004358">
    <property type="entry name" value="Sig_transdc_His_kin-like_C"/>
</dbReference>
<dbReference type="PROSITE" id="PS50112">
    <property type="entry name" value="PAS"/>
    <property type="match status" value="1"/>
</dbReference>